<accession>U6LEN1</accession>
<proteinExistence type="predicted"/>
<reference evidence="2" key="2">
    <citation type="submission" date="2013-10" db="EMBL/GenBank/DDBJ databases">
        <authorList>
            <person name="Aslett M."/>
        </authorList>
    </citation>
    <scope>NUCLEOTIDE SEQUENCE [LARGE SCALE GENOMIC DNA]</scope>
    <source>
        <strain evidence="2">Houghton</strain>
    </source>
</reference>
<organism evidence="2 3">
    <name type="scientific">Eimeria brunetti</name>
    <dbReference type="NCBI Taxonomy" id="51314"/>
    <lineage>
        <taxon>Eukaryota</taxon>
        <taxon>Sar</taxon>
        <taxon>Alveolata</taxon>
        <taxon>Apicomplexa</taxon>
        <taxon>Conoidasida</taxon>
        <taxon>Coccidia</taxon>
        <taxon>Eucoccidiorida</taxon>
        <taxon>Eimeriorina</taxon>
        <taxon>Eimeriidae</taxon>
        <taxon>Eimeria</taxon>
    </lineage>
</organism>
<protein>
    <submittedName>
        <fullName evidence="2">Uncharacterized protein</fullName>
    </submittedName>
</protein>
<sequence length="481" mass="52309">MHGAPPASLVKKGKLTVFRSCIQKRTAQHIITCQEMRFSATNALKSVPVALCWVGLVPDHFGRFRNLLTVASELNETNPSQTDADPPTATWDLLYEGLFALPAEGADPFDGVSILRANAVALKKSHVSNEVLQNMTQLIEELVHEEAKNIQHQTDLWHIAQTKNAVNTLHKDPAQFPDTGYSLQEGTNGTLYVKKDVPYWMVDAESALTVIVQDVMYDVMAMTLPGLNASVPPEERTGDFPIEFGYDMANHRTVKFAFGDAEVTVVCSKTLHSGGDIGVSHGVYAVTINGSSDSTARKPAPAPPAADGTGPPPYDLVLGTEPMIQARISPSAGPGSIVASYQNTKIRFDTHPDGKRHGAEFGNGDFVLGVTRDFDDRINIVKHEVGPYSILLETDLADDRNHAYSGRLIAKTPQTGRMVFGGGFDETNYPTTDVALEARDMSITFNGRRGDPGYNVRIGPFVFDVVLSNGLPEFVLQEVKS</sequence>
<name>U6LEN1_9EIME</name>
<dbReference type="EMBL" id="HG710332">
    <property type="protein sequence ID" value="CDJ46245.1"/>
    <property type="molecule type" value="Genomic_DNA"/>
</dbReference>
<evidence type="ECO:0000256" key="1">
    <source>
        <dbReference type="SAM" id="MobiDB-lite"/>
    </source>
</evidence>
<gene>
    <name evidence="2" type="ORF">EBH_0011410</name>
</gene>
<keyword evidence="3" id="KW-1185">Reference proteome</keyword>
<dbReference type="Proteomes" id="UP000030750">
    <property type="component" value="Unassembled WGS sequence"/>
</dbReference>
<dbReference type="VEuPathDB" id="ToxoDB:EBH_0011410"/>
<evidence type="ECO:0000313" key="3">
    <source>
        <dbReference type="Proteomes" id="UP000030750"/>
    </source>
</evidence>
<reference evidence="2" key="1">
    <citation type="submission" date="2013-10" db="EMBL/GenBank/DDBJ databases">
        <title>Genomic analysis of the causative agents of coccidiosis in chickens.</title>
        <authorList>
            <person name="Reid A.J."/>
            <person name="Blake D."/>
            <person name="Billington K."/>
            <person name="Browne H."/>
            <person name="Dunn M."/>
            <person name="Hung S."/>
            <person name="Kawahara F."/>
            <person name="Miranda-Saavedra D."/>
            <person name="Mourier T."/>
            <person name="Nagra H."/>
            <person name="Otto T.D."/>
            <person name="Rawlings N."/>
            <person name="Sanchez A."/>
            <person name="Sanders M."/>
            <person name="Subramaniam C."/>
            <person name="Tay Y."/>
            <person name="Dear P."/>
            <person name="Doerig C."/>
            <person name="Gruber A."/>
            <person name="Parkinson J."/>
            <person name="Shirley M."/>
            <person name="Wan K.L."/>
            <person name="Berriman M."/>
            <person name="Tomley F."/>
            <person name="Pain A."/>
        </authorList>
    </citation>
    <scope>NUCLEOTIDE SEQUENCE [LARGE SCALE GENOMIC DNA]</scope>
    <source>
        <strain evidence="2">Houghton</strain>
    </source>
</reference>
<feature type="compositionally biased region" description="Pro residues" evidence="1">
    <location>
        <begin position="300"/>
        <end position="313"/>
    </location>
</feature>
<evidence type="ECO:0000313" key="2">
    <source>
        <dbReference type="EMBL" id="CDJ46245.1"/>
    </source>
</evidence>
<feature type="region of interest" description="Disordered" evidence="1">
    <location>
        <begin position="292"/>
        <end position="313"/>
    </location>
</feature>
<dbReference type="OrthoDB" id="346493at2759"/>
<dbReference type="AlphaFoldDB" id="U6LEN1"/>